<comment type="caution">
    <text evidence="1">The sequence shown here is derived from an EMBL/GenBank/DDBJ whole genome shotgun (WGS) entry which is preliminary data.</text>
</comment>
<evidence type="ECO:0000313" key="1">
    <source>
        <dbReference type="EMBL" id="KAI0037552.1"/>
    </source>
</evidence>
<keyword evidence="2" id="KW-1185">Reference proteome</keyword>
<gene>
    <name evidence="1" type="ORF">FA95DRAFT_1506830</name>
</gene>
<reference evidence="1" key="1">
    <citation type="submission" date="2021-02" db="EMBL/GenBank/DDBJ databases">
        <authorList>
            <consortium name="DOE Joint Genome Institute"/>
            <person name="Ahrendt S."/>
            <person name="Looney B.P."/>
            <person name="Miyauchi S."/>
            <person name="Morin E."/>
            <person name="Drula E."/>
            <person name="Courty P.E."/>
            <person name="Chicoki N."/>
            <person name="Fauchery L."/>
            <person name="Kohler A."/>
            <person name="Kuo A."/>
            <person name="Labutti K."/>
            <person name="Pangilinan J."/>
            <person name="Lipzen A."/>
            <person name="Riley R."/>
            <person name="Andreopoulos W."/>
            <person name="He G."/>
            <person name="Johnson J."/>
            <person name="Barry K.W."/>
            <person name="Grigoriev I.V."/>
            <person name="Nagy L."/>
            <person name="Hibbett D."/>
            <person name="Henrissat B."/>
            <person name="Matheny P.B."/>
            <person name="Labbe J."/>
            <person name="Martin F."/>
        </authorList>
    </citation>
    <scope>NUCLEOTIDE SEQUENCE</scope>
    <source>
        <strain evidence="1">FP105234-sp</strain>
    </source>
</reference>
<name>A0ACB8R118_9AGAM</name>
<accession>A0ACB8R118</accession>
<organism evidence="1 2">
    <name type="scientific">Auriscalpium vulgare</name>
    <dbReference type="NCBI Taxonomy" id="40419"/>
    <lineage>
        <taxon>Eukaryota</taxon>
        <taxon>Fungi</taxon>
        <taxon>Dikarya</taxon>
        <taxon>Basidiomycota</taxon>
        <taxon>Agaricomycotina</taxon>
        <taxon>Agaricomycetes</taxon>
        <taxon>Russulales</taxon>
        <taxon>Auriscalpiaceae</taxon>
        <taxon>Auriscalpium</taxon>
    </lineage>
</organism>
<evidence type="ECO:0000313" key="2">
    <source>
        <dbReference type="Proteomes" id="UP000814033"/>
    </source>
</evidence>
<sequence length="308" mass="34369">MVCLDVLPSGSESVVDREDRILVQLAGRPPANKSWPEQAKSMSRVLDEVAPLVDFEPGKHQRGQYPFMHAGFTHGGGSEEPHNTKAGSDDHQLARSRILAHEGIQRAAGFQSSATSVNAPRLFGHLDQVVEDAGAHNPLLKKPFLRSVFPMATFNFGPQALTVPHRDSKNVPFGWCAVTALGDFDYMKGGHLIIWELKLIIEFPPGSTILLPSALLTHSNTPIQDGETRQSFTQWCSGDLVRWHAYGQCTEKALNREDPQLKKRLDEELDGRWKESVKFFSKRKELQDDLRRMRARCAVGHGPDSMVD</sequence>
<reference evidence="1" key="2">
    <citation type="journal article" date="2022" name="New Phytol.">
        <title>Evolutionary transition to the ectomycorrhizal habit in the genomes of a hyperdiverse lineage of mushroom-forming fungi.</title>
        <authorList>
            <person name="Looney B."/>
            <person name="Miyauchi S."/>
            <person name="Morin E."/>
            <person name="Drula E."/>
            <person name="Courty P.E."/>
            <person name="Kohler A."/>
            <person name="Kuo A."/>
            <person name="LaButti K."/>
            <person name="Pangilinan J."/>
            <person name="Lipzen A."/>
            <person name="Riley R."/>
            <person name="Andreopoulos W."/>
            <person name="He G."/>
            <person name="Johnson J."/>
            <person name="Nolan M."/>
            <person name="Tritt A."/>
            <person name="Barry K.W."/>
            <person name="Grigoriev I.V."/>
            <person name="Nagy L.G."/>
            <person name="Hibbett D."/>
            <person name="Henrissat B."/>
            <person name="Matheny P.B."/>
            <person name="Labbe J."/>
            <person name="Martin F.M."/>
        </authorList>
    </citation>
    <scope>NUCLEOTIDE SEQUENCE</scope>
    <source>
        <strain evidence="1">FP105234-sp</strain>
    </source>
</reference>
<dbReference type="Proteomes" id="UP000814033">
    <property type="component" value="Unassembled WGS sequence"/>
</dbReference>
<protein>
    <submittedName>
        <fullName evidence="1">Uncharacterized protein</fullName>
    </submittedName>
</protein>
<dbReference type="EMBL" id="MU276864">
    <property type="protein sequence ID" value="KAI0037552.1"/>
    <property type="molecule type" value="Genomic_DNA"/>
</dbReference>
<proteinExistence type="predicted"/>